<keyword evidence="1" id="KW-0472">Membrane</keyword>
<dbReference type="EMBL" id="LCEB01000004">
    <property type="protein sequence ID" value="KKS65392.1"/>
    <property type="molecule type" value="Genomic_DNA"/>
</dbReference>
<evidence type="ECO:0000313" key="2">
    <source>
        <dbReference type="EMBL" id="KKS65392.1"/>
    </source>
</evidence>
<proteinExistence type="predicted"/>
<dbReference type="Proteomes" id="UP000034135">
    <property type="component" value="Unassembled WGS sequence"/>
</dbReference>
<protein>
    <submittedName>
        <fullName evidence="2">Uncharacterized protein</fullName>
    </submittedName>
</protein>
<feature type="transmembrane region" description="Helical" evidence="1">
    <location>
        <begin position="164"/>
        <end position="181"/>
    </location>
</feature>
<keyword evidence="1" id="KW-1133">Transmembrane helix</keyword>
<gene>
    <name evidence="2" type="ORF">UV33_C0004G0020</name>
</gene>
<dbReference type="AlphaFoldDB" id="A0A0G1AWI1"/>
<keyword evidence="1" id="KW-0812">Transmembrane</keyword>
<sequence>MIKKVLWVIFVLGLIYILLPGPSKIEDFAPIPDSTKSNLDGDTWQNPNIVAYFSDFKRQDITQFYRMQLEDKYFFGKFIPPIRLNHPPETAYVYIRDQQESTFLEEYIYPFRESLYVNGYEPAVENKMFKKPSNFVGDHVWYEELPYNSKATLRFYPSNPVSRVIIYLSVWAAAIALFRLYRKAL</sequence>
<organism evidence="2 3">
    <name type="scientific">Candidatus Daviesbacteria bacterium GW2011_GWA1_42_6</name>
    <dbReference type="NCBI Taxonomy" id="1618420"/>
    <lineage>
        <taxon>Bacteria</taxon>
        <taxon>Candidatus Daviesiibacteriota</taxon>
    </lineage>
</organism>
<comment type="caution">
    <text evidence="2">The sequence shown here is derived from an EMBL/GenBank/DDBJ whole genome shotgun (WGS) entry which is preliminary data.</text>
</comment>
<evidence type="ECO:0000256" key="1">
    <source>
        <dbReference type="SAM" id="Phobius"/>
    </source>
</evidence>
<name>A0A0G1AWI1_9BACT</name>
<evidence type="ECO:0000313" key="3">
    <source>
        <dbReference type="Proteomes" id="UP000034135"/>
    </source>
</evidence>
<reference evidence="2 3" key="1">
    <citation type="journal article" date="2015" name="Nature">
        <title>rRNA introns, odd ribosomes, and small enigmatic genomes across a large radiation of phyla.</title>
        <authorList>
            <person name="Brown C.T."/>
            <person name="Hug L.A."/>
            <person name="Thomas B.C."/>
            <person name="Sharon I."/>
            <person name="Castelle C.J."/>
            <person name="Singh A."/>
            <person name="Wilkins M.J."/>
            <person name="Williams K.H."/>
            <person name="Banfield J.F."/>
        </authorList>
    </citation>
    <scope>NUCLEOTIDE SEQUENCE [LARGE SCALE GENOMIC DNA]</scope>
</reference>
<accession>A0A0G1AWI1</accession>